<proteinExistence type="predicted"/>
<dbReference type="SUPFAM" id="SSF56672">
    <property type="entry name" value="DNA/RNA polymerases"/>
    <property type="match status" value="1"/>
</dbReference>
<dbReference type="Gramene" id="Psat05G0826800-T1">
    <property type="protein sequence ID" value="KAI5414057.1"/>
    <property type="gene ID" value="KIW84_058268"/>
</dbReference>
<sequence>MVINVGGLKIQFTPITFEYPRGNLFKLTQSSSVTSYLTEFEALANDFDGLLEAGLPTCLIYGLKTEEDKLQDISRSSQPRSPLKPNSETLLATKLSQGLLPGLCFRHLFRHELDERRENVDLETVAAELVDNVETLEDSATLAAYAYVILGAQWLKQLGLVLMNYNLLTITFFYNNTCVELHDDSLTPSVGLHQLQRLTRVYSEAQLLSLHIISPPEFITSSVHHPSFSLPDNLELVFSTLLTQYSHLFVEPTTVMPPCSTDHKIFVLPHALPVTVRPYHYPHSQKLEIESQALNAFTVSDRFPLPTIDELLDELGRVKFLFIDDLRNELSLNGHYQARCQQIVADPSITPEFSLSYVGTYELPASDDLLTSREVVFVLLKENFVKAQTKMKEIAEKKRREVQLEVDSLVYVKLQPYHQASLSGIKYKKLHIRYYGHFRVLSCIGPVAYKLELPSYSKINDVFHCSLLKAHAGPPPIQDDTLPPDSLGNHPLLFPLAIINSRTVIVARNFQKQVSVQ</sequence>
<feature type="domain" description="Tf2-1-like SH3-like" evidence="1">
    <location>
        <begin position="409"/>
        <end position="470"/>
    </location>
</feature>
<dbReference type="InterPro" id="IPR043502">
    <property type="entry name" value="DNA/RNA_pol_sf"/>
</dbReference>
<dbReference type="PANTHER" id="PTHR46148">
    <property type="entry name" value="CHROMO DOMAIN-CONTAINING PROTEIN"/>
    <property type="match status" value="1"/>
</dbReference>
<keyword evidence="3" id="KW-1185">Reference proteome</keyword>
<evidence type="ECO:0000313" key="2">
    <source>
        <dbReference type="EMBL" id="KAI5414057.1"/>
    </source>
</evidence>
<dbReference type="Gene3D" id="3.30.70.270">
    <property type="match status" value="1"/>
</dbReference>
<protein>
    <recommendedName>
        <fullName evidence="1">Tf2-1-like SH3-like domain-containing protein</fullName>
    </recommendedName>
</protein>
<dbReference type="AlphaFoldDB" id="A0A9D4X5J0"/>
<dbReference type="InterPro" id="IPR043128">
    <property type="entry name" value="Rev_trsase/Diguanyl_cyclase"/>
</dbReference>
<dbReference type="PANTHER" id="PTHR46148:SF52">
    <property type="entry name" value="OS04G0603800 PROTEIN"/>
    <property type="match status" value="1"/>
</dbReference>
<evidence type="ECO:0000259" key="1">
    <source>
        <dbReference type="Pfam" id="PF24626"/>
    </source>
</evidence>
<evidence type="ECO:0000313" key="3">
    <source>
        <dbReference type="Proteomes" id="UP001058974"/>
    </source>
</evidence>
<reference evidence="2 3" key="1">
    <citation type="journal article" date="2022" name="Nat. Genet.">
        <title>Improved pea reference genome and pan-genome highlight genomic features and evolutionary characteristics.</title>
        <authorList>
            <person name="Yang T."/>
            <person name="Liu R."/>
            <person name="Luo Y."/>
            <person name="Hu S."/>
            <person name="Wang D."/>
            <person name="Wang C."/>
            <person name="Pandey M.K."/>
            <person name="Ge S."/>
            <person name="Xu Q."/>
            <person name="Li N."/>
            <person name="Li G."/>
            <person name="Huang Y."/>
            <person name="Saxena R.K."/>
            <person name="Ji Y."/>
            <person name="Li M."/>
            <person name="Yan X."/>
            <person name="He Y."/>
            <person name="Liu Y."/>
            <person name="Wang X."/>
            <person name="Xiang C."/>
            <person name="Varshney R.K."/>
            <person name="Ding H."/>
            <person name="Gao S."/>
            <person name="Zong X."/>
        </authorList>
    </citation>
    <scope>NUCLEOTIDE SEQUENCE [LARGE SCALE GENOMIC DNA]</scope>
    <source>
        <strain evidence="2 3">cv. Zhongwan 6</strain>
    </source>
</reference>
<dbReference type="EMBL" id="JAMSHJ010000005">
    <property type="protein sequence ID" value="KAI5414057.1"/>
    <property type="molecule type" value="Genomic_DNA"/>
</dbReference>
<dbReference type="Proteomes" id="UP001058974">
    <property type="component" value="Chromosome 5"/>
</dbReference>
<gene>
    <name evidence="2" type="ORF">KIW84_058268</name>
</gene>
<name>A0A9D4X5J0_PEA</name>
<dbReference type="InterPro" id="IPR056924">
    <property type="entry name" value="SH3_Tf2-1"/>
</dbReference>
<dbReference type="Pfam" id="PF24626">
    <property type="entry name" value="SH3_Tf2-1"/>
    <property type="match status" value="1"/>
</dbReference>
<organism evidence="2 3">
    <name type="scientific">Pisum sativum</name>
    <name type="common">Garden pea</name>
    <name type="synonym">Lathyrus oleraceus</name>
    <dbReference type="NCBI Taxonomy" id="3888"/>
    <lineage>
        <taxon>Eukaryota</taxon>
        <taxon>Viridiplantae</taxon>
        <taxon>Streptophyta</taxon>
        <taxon>Embryophyta</taxon>
        <taxon>Tracheophyta</taxon>
        <taxon>Spermatophyta</taxon>
        <taxon>Magnoliopsida</taxon>
        <taxon>eudicotyledons</taxon>
        <taxon>Gunneridae</taxon>
        <taxon>Pentapetalae</taxon>
        <taxon>rosids</taxon>
        <taxon>fabids</taxon>
        <taxon>Fabales</taxon>
        <taxon>Fabaceae</taxon>
        <taxon>Papilionoideae</taxon>
        <taxon>50 kb inversion clade</taxon>
        <taxon>NPAAA clade</taxon>
        <taxon>Hologalegina</taxon>
        <taxon>IRL clade</taxon>
        <taxon>Fabeae</taxon>
        <taxon>Lathyrus</taxon>
    </lineage>
</organism>
<comment type="caution">
    <text evidence="2">The sequence shown here is derived from an EMBL/GenBank/DDBJ whole genome shotgun (WGS) entry which is preliminary data.</text>
</comment>
<accession>A0A9D4X5J0</accession>